<dbReference type="PROSITE" id="PS51257">
    <property type="entry name" value="PROKAR_LIPOPROTEIN"/>
    <property type="match status" value="1"/>
</dbReference>
<dbReference type="OrthoDB" id="1684397at2"/>
<reference evidence="1 2" key="1">
    <citation type="submission" date="2016-10" db="EMBL/GenBank/DDBJ databases">
        <authorList>
            <person name="de Groot N.N."/>
        </authorList>
    </citation>
    <scope>NUCLEOTIDE SEQUENCE [LARGE SCALE GENOMIC DNA]</scope>
    <source>
        <strain evidence="1 2">DSM 13305</strain>
    </source>
</reference>
<accession>A0A1H8SC65</accession>
<proteinExistence type="predicted"/>
<name>A0A1H8SC65_9FIRM</name>
<gene>
    <name evidence="1" type="ORF">SAMN04490178_1057</name>
</gene>
<protein>
    <submittedName>
        <fullName evidence="1">Uncharacterized protein</fullName>
    </submittedName>
</protein>
<dbReference type="EMBL" id="FODY01000005">
    <property type="protein sequence ID" value="SEO76639.1"/>
    <property type="molecule type" value="Genomic_DNA"/>
</dbReference>
<keyword evidence="2" id="KW-1185">Reference proteome</keyword>
<dbReference type="Proteomes" id="UP000198847">
    <property type="component" value="Unassembled WGS sequence"/>
</dbReference>
<evidence type="ECO:0000313" key="2">
    <source>
        <dbReference type="Proteomes" id="UP000198847"/>
    </source>
</evidence>
<dbReference type="STRING" id="112903.SAMN04490178_1057"/>
<sequence>MFKRLRSYGHYIKHNFLTLVAAGCVLLLLAVQILLLGQAGRSYLSLVDRLEGEPLANPEGSRASVYDSPVLNRLTTLRESSLLTVTMLEPAADPQAFVTVNGEVAGYFTKGEVAIKIYDGDYVEINASAGSRPVRFRLATADDKVAVPPNGLVLEGKPSVITVGKIKFR</sequence>
<evidence type="ECO:0000313" key="1">
    <source>
        <dbReference type="EMBL" id="SEO76639.1"/>
    </source>
</evidence>
<dbReference type="RefSeq" id="WP_091744684.1">
    <property type="nucleotide sequence ID" value="NZ_FODY01000005.1"/>
</dbReference>
<organism evidence="1 2">
    <name type="scientific">Propionispora vibrioides</name>
    <dbReference type="NCBI Taxonomy" id="112903"/>
    <lineage>
        <taxon>Bacteria</taxon>
        <taxon>Bacillati</taxon>
        <taxon>Bacillota</taxon>
        <taxon>Negativicutes</taxon>
        <taxon>Selenomonadales</taxon>
        <taxon>Sporomusaceae</taxon>
        <taxon>Propionispora</taxon>
    </lineage>
</organism>
<dbReference type="AlphaFoldDB" id="A0A1H8SC65"/>